<feature type="repeat" description="PPR" evidence="2">
    <location>
        <begin position="608"/>
        <end position="642"/>
    </location>
</feature>
<reference evidence="3 4" key="1">
    <citation type="journal article" date="2019" name="Genome Biol. Evol.">
        <title>Insights into the evolution of the New World diploid cottons (Gossypium, subgenus Houzingenia) based on genome sequencing.</title>
        <authorList>
            <person name="Grover C.E."/>
            <person name="Arick M.A. 2nd"/>
            <person name="Thrash A."/>
            <person name="Conover J.L."/>
            <person name="Sanders W.S."/>
            <person name="Peterson D.G."/>
            <person name="Frelichowski J.E."/>
            <person name="Scheffler J.A."/>
            <person name="Scheffler B.E."/>
            <person name="Wendel J.F."/>
        </authorList>
    </citation>
    <scope>NUCLEOTIDE SEQUENCE [LARGE SCALE GENOMIC DNA]</scope>
    <source>
        <strain evidence="3">8</strain>
        <tissue evidence="3">Leaf</tissue>
    </source>
</reference>
<keyword evidence="1" id="KW-0677">Repeat</keyword>
<gene>
    <name evidence="3" type="ORF">Gotri_022386</name>
</gene>
<protein>
    <recommendedName>
        <fullName evidence="5">Pentatricopeptide repeat-containing protein</fullName>
    </recommendedName>
</protein>
<evidence type="ECO:0000313" key="3">
    <source>
        <dbReference type="EMBL" id="MBA0759503.1"/>
    </source>
</evidence>
<evidence type="ECO:0000313" key="4">
    <source>
        <dbReference type="Proteomes" id="UP000593568"/>
    </source>
</evidence>
<dbReference type="Gene3D" id="1.25.40.10">
    <property type="entry name" value="Tetratricopeptide repeat domain"/>
    <property type="match status" value="3"/>
</dbReference>
<dbReference type="PANTHER" id="PTHR47859:SF1">
    <property type="entry name" value="PENTATRICOPEPTIDE REPEAT-CONTAINING PROTEIN"/>
    <property type="match status" value="1"/>
</dbReference>
<dbReference type="Pfam" id="PF13041">
    <property type="entry name" value="PPR_2"/>
    <property type="match status" value="1"/>
</dbReference>
<dbReference type="AlphaFoldDB" id="A0A7J9DFK6"/>
<dbReference type="Pfam" id="PF01535">
    <property type="entry name" value="PPR"/>
    <property type="match status" value="1"/>
</dbReference>
<dbReference type="InterPro" id="IPR011990">
    <property type="entry name" value="TPR-like_helical_dom_sf"/>
</dbReference>
<dbReference type="InterPro" id="IPR002885">
    <property type="entry name" value="PPR_rpt"/>
</dbReference>
<dbReference type="PROSITE" id="PS51375">
    <property type="entry name" value="PPR"/>
    <property type="match status" value="2"/>
</dbReference>
<evidence type="ECO:0000256" key="1">
    <source>
        <dbReference type="ARBA" id="ARBA00022737"/>
    </source>
</evidence>
<accession>A0A7J9DFK6</accession>
<organism evidence="3 4">
    <name type="scientific">Gossypium trilobum</name>
    <dbReference type="NCBI Taxonomy" id="34281"/>
    <lineage>
        <taxon>Eukaryota</taxon>
        <taxon>Viridiplantae</taxon>
        <taxon>Streptophyta</taxon>
        <taxon>Embryophyta</taxon>
        <taxon>Tracheophyta</taxon>
        <taxon>Spermatophyta</taxon>
        <taxon>Magnoliopsida</taxon>
        <taxon>eudicotyledons</taxon>
        <taxon>Gunneridae</taxon>
        <taxon>Pentapetalae</taxon>
        <taxon>rosids</taxon>
        <taxon>malvids</taxon>
        <taxon>Malvales</taxon>
        <taxon>Malvaceae</taxon>
        <taxon>Malvoideae</taxon>
        <taxon>Gossypium</taxon>
    </lineage>
</organism>
<dbReference type="Pfam" id="PF13812">
    <property type="entry name" value="PPR_3"/>
    <property type="match status" value="1"/>
</dbReference>
<evidence type="ECO:0000256" key="2">
    <source>
        <dbReference type="PROSITE-ProRule" id="PRU00708"/>
    </source>
</evidence>
<evidence type="ECO:0008006" key="5">
    <source>
        <dbReference type="Google" id="ProtNLM"/>
    </source>
</evidence>
<sequence length="925" mass="105222">MRIPLRSIADTLCRFKSGELERGRGNFIRRLELCRSVATINGNVFLGYGGEPLTKSIQVQIVDALRLGERSRASSLLLDLGNGNQSLKANDFVYILKYCARSPDPLFVMETWRLMEEKEIDLNNTCYLLMVRALCRGGYLEEACKFMKFLRENHGTYPLLPVYNCFLGACAKMKSIIHANQCLDLMELQRVGKNEITYSVLLKLAVWQQDLSAAREIWEDYIKHYSLNIISLRRFIWSFTRLKDLKSAYETLQHMVALAISGKHCVSRTDEGRLYSSRLDIPIPSKSELGSQNVQSGENEQSLAFKFDIDSSNIERSKSISATVGMLNNYKNLPVMEVLRLSINDVLHACAQARAYGLAEQLMMLVGLLLYHKLLMQNLGLQPSSHTYDGFVRAIIQGRGFGAGMEMLKVMEERNLKPHDSTLAALSVQCSKALELDLAEALLEQVCECPYPYPFNAFLEACDNMDQPKRALRILAKMRQLKLQPDIRTYELLFSMFGNVNAPYEEGNRLSHVDSRKRINAIEMDMAKNGVQHSHLSMKNLLKALGAEGMTIELLQYLHVAENLFCHTNTKLGAPMYNVVLHSLVEANESHMAIQIFKKMTSSGFQPNAATYNIMVDCCSYIKCFKSGCALVSMMVRHGFYPETRTYTALMKILLEYENFDEALSLMDQASLEGHQLDVLMYNTILKKASEKVSFHSLSPSLGAYGLTSSANDVLTHSNTNTVKIVYVIMQEFILLSDIACCISKVRIDIIEFIIERMHQDKVQPDPVTCNYVFSAYVDGGLHNTAMEALQVLSMWMISYEDMTLEEKKIEFEKDFVSSEDLQAESKILQVFKDYDEHLAAALLNLRWRFQLKYPRAYEMSYADFLEWFVTVLQSIKWSSCMGNIAQGKLHADHKNHSRVLSNVPNGSYGIKKNQRFDLNRNRGD</sequence>
<feature type="repeat" description="PPR" evidence="2">
    <location>
        <begin position="573"/>
        <end position="607"/>
    </location>
</feature>
<name>A0A7J9DFK6_9ROSI</name>
<proteinExistence type="predicted"/>
<comment type="caution">
    <text evidence="3">The sequence shown here is derived from an EMBL/GenBank/DDBJ whole genome shotgun (WGS) entry which is preliminary data.</text>
</comment>
<dbReference type="NCBIfam" id="TIGR00756">
    <property type="entry name" value="PPR"/>
    <property type="match status" value="2"/>
</dbReference>
<dbReference type="EMBL" id="JABEZW010000002">
    <property type="protein sequence ID" value="MBA0759503.1"/>
    <property type="molecule type" value="Genomic_DNA"/>
</dbReference>
<dbReference type="PANTHER" id="PTHR47859">
    <property type="entry name" value="PENTATRICOPEPTIDE REPEAT-CONTAINING PROTEIN"/>
    <property type="match status" value="1"/>
</dbReference>
<dbReference type="Proteomes" id="UP000593568">
    <property type="component" value="Unassembled WGS sequence"/>
</dbReference>
<keyword evidence="4" id="KW-1185">Reference proteome</keyword>